<evidence type="ECO:0000256" key="9">
    <source>
        <dbReference type="ARBA" id="ARBA00023180"/>
    </source>
</evidence>
<dbReference type="NCBIfam" id="TIGR01130">
    <property type="entry name" value="ER_PDI_fam"/>
    <property type="match status" value="1"/>
</dbReference>
<evidence type="ECO:0000256" key="6">
    <source>
        <dbReference type="ARBA" id="ARBA00022737"/>
    </source>
</evidence>
<feature type="disulfide bond" description="Redox-active" evidence="12">
    <location>
        <begin position="420"/>
        <end position="423"/>
    </location>
</feature>
<feature type="disulfide bond" description="Redox-active" evidence="12">
    <location>
        <begin position="75"/>
        <end position="78"/>
    </location>
</feature>
<evidence type="ECO:0000256" key="12">
    <source>
        <dbReference type="PIRSR" id="PIRSR605792-51"/>
    </source>
</evidence>
<dbReference type="CDD" id="cd02982">
    <property type="entry name" value="PDI_b'_family"/>
    <property type="match status" value="1"/>
</dbReference>
<dbReference type="PANTHER" id="PTHR18929">
    <property type="entry name" value="PROTEIN DISULFIDE ISOMERASE"/>
    <property type="match status" value="1"/>
</dbReference>
<comment type="similarity">
    <text evidence="3 13">Belongs to the protein disulfide isomerase family.</text>
</comment>
<dbReference type="FunFam" id="3.40.30.10:FF:000152">
    <property type="entry name" value="Protein disulfide-isomerase"/>
    <property type="match status" value="1"/>
</dbReference>
<reference evidence="16" key="1">
    <citation type="submission" date="2020-02" db="EMBL/GenBank/DDBJ databases">
        <authorList>
            <person name="Scholz U."/>
            <person name="Mascher M."/>
            <person name="Fiebig A."/>
        </authorList>
    </citation>
    <scope>NUCLEOTIDE SEQUENCE</scope>
</reference>
<keyword evidence="5 14" id="KW-0732">Signal</keyword>
<evidence type="ECO:0000256" key="7">
    <source>
        <dbReference type="ARBA" id="ARBA00022824"/>
    </source>
</evidence>
<keyword evidence="17" id="KW-1185">Reference proteome</keyword>
<dbReference type="PRINTS" id="PR00421">
    <property type="entry name" value="THIOREDOXIN"/>
</dbReference>
<feature type="chain" id="PRO_5029931762" description="Protein disulfide-isomerase" evidence="14">
    <location>
        <begin position="37"/>
        <end position="509"/>
    </location>
</feature>
<dbReference type="Proteomes" id="UP000663760">
    <property type="component" value="Chromosome 13"/>
</dbReference>
<dbReference type="FunFam" id="3.40.30.10:FF:000184">
    <property type="entry name" value="Protein disulfide-isomerase"/>
    <property type="match status" value="1"/>
</dbReference>
<keyword evidence="6" id="KW-0677">Repeat</keyword>
<dbReference type="FunFam" id="3.40.30.10:FF:000143">
    <property type="entry name" value="Protein disulfide-isomerase"/>
    <property type="match status" value="1"/>
</dbReference>
<dbReference type="EC" id="5.3.4.1" evidence="4 14"/>
<dbReference type="EMBL" id="LR746276">
    <property type="protein sequence ID" value="CAA7406730.1"/>
    <property type="molecule type" value="Genomic_DNA"/>
</dbReference>
<evidence type="ECO:0000256" key="4">
    <source>
        <dbReference type="ARBA" id="ARBA00012723"/>
    </source>
</evidence>
<dbReference type="InterPro" id="IPR013766">
    <property type="entry name" value="Thioredoxin_domain"/>
</dbReference>
<dbReference type="OrthoDB" id="427280at2759"/>
<dbReference type="AlphaFoldDB" id="A0A7I8LA51"/>
<dbReference type="PANTHER" id="PTHR18929:SF132">
    <property type="entry name" value="PROTEIN DISULFIDE-ISOMERASE A3"/>
    <property type="match status" value="1"/>
</dbReference>
<keyword evidence="7" id="KW-0256">Endoplasmic reticulum</keyword>
<evidence type="ECO:0000256" key="1">
    <source>
        <dbReference type="ARBA" id="ARBA00001182"/>
    </source>
</evidence>
<sequence length="509" mass="56809">MASARRISRRPPKAWLWVGLVAAVLLICSFPASCGAEETAADEETSFVLTLDSSNFSETVEKHKFIVVEFYAPWCGHCKKLAPEYEKAAAILNTHDYPIALAKVDANEESNKGLASKYEVKGFPTLIILRNEGKTIQEYKGPRDAEGIVAYLKKQAGPPSSELKSSDDVGNLFNDKKVYIVGVFSEFSGEEFETYITVADKLRSDYDFGHTLDAKILPRGDSTVAKPIIRLFKPFDERFIDFKDFHADAIEQFIEESSLPLVTLFNKDPDNHPFVIKFFNKDNSKALLFLNFSSEQFEAFKSAYTGVAGDYKGKNISFLMGDLDASQGAFQYFGLREDQAPLIIVQDNDGKKYLKEHLEPLQVASWIKDYMEGNVKPFKKSEPIPEVNNKPVKVVVADSLQDVVFNSGKNVLLEFYAPWCGHCQKLAPILEEVAVSLQSDSDVIIAKMDATANDIPSGFEVQGYPTLYFRSSSGNLLTYEGDRTKDDIVSFIQKNKGAPAQDDSTKDEL</sequence>
<evidence type="ECO:0000256" key="3">
    <source>
        <dbReference type="ARBA" id="ARBA00006347"/>
    </source>
</evidence>
<name>A0A7I8LA51_SPIIN</name>
<dbReference type="GO" id="GO:0003756">
    <property type="term" value="F:protein disulfide isomerase activity"/>
    <property type="evidence" value="ECO:0007669"/>
    <property type="project" value="UniProtKB-EC"/>
</dbReference>
<feature type="domain" description="Thioredoxin" evidence="15">
    <location>
        <begin position="334"/>
        <end position="497"/>
    </location>
</feature>
<dbReference type="Pfam" id="PF00085">
    <property type="entry name" value="Thioredoxin"/>
    <property type="match status" value="2"/>
</dbReference>
<feature type="domain" description="Thioredoxin" evidence="15">
    <location>
        <begin position="38"/>
        <end position="157"/>
    </location>
</feature>
<dbReference type="InterPro" id="IPR017937">
    <property type="entry name" value="Thioredoxin_CS"/>
</dbReference>
<dbReference type="GO" id="GO:0034976">
    <property type="term" value="P:response to endoplasmic reticulum stress"/>
    <property type="evidence" value="ECO:0007669"/>
    <property type="project" value="TreeGrafter"/>
</dbReference>
<dbReference type="FunFam" id="3.40.30.10:FF:000150">
    <property type="entry name" value="Protein disulfide-isomerase"/>
    <property type="match status" value="1"/>
</dbReference>
<feature type="signal peptide" evidence="14">
    <location>
        <begin position="1"/>
        <end position="36"/>
    </location>
</feature>
<evidence type="ECO:0000256" key="2">
    <source>
        <dbReference type="ARBA" id="ARBA00004319"/>
    </source>
</evidence>
<evidence type="ECO:0000256" key="14">
    <source>
        <dbReference type="RuleBase" id="RU361130"/>
    </source>
</evidence>
<keyword evidence="11 12" id="KW-0676">Redox-active center</keyword>
<proteinExistence type="inferred from homology"/>
<dbReference type="NCBIfam" id="TIGR01126">
    <property type="entry name" value="pdi_dom"/>
    <property type="match status" value="1"/>
</dbReference>
<protein>
    <recommendedName>
        <fullName evidence="4 14">Protein disulfide-isomerase</fullName>
        <ecNumber evidence="4 14">5.3.4.1</ecNumber>
    </recommendedName>
</protein>
<dbReference type="CDD" id="cd02981">
    <property type="entry name" value="PDI_b_family"/>
    <property type="match status" value="1"/>
</dbReference>
<dbReference type="CDD" id="cd02961">
    <property type="entry name" value="PDI_a_family"/>
    <property type="match status" value="1"/>
</dbReference>
<dbReference type="InterPro" id="IPR036249">
    <property type="entry name" value="Thioredoxin-like_sf"/>
</dbReference>
<comment type="subcellular location">
    <subcellularLocation>
        <location evidence="2">Endoplasmic reticulum lumen</location>
    </subcellularLocation>
</comment>
<dbReference type="InterPro" id="IPR005788">
    <property type="entry name" value="PDI_thioredoxin-like_dom"/>
</dbReference>
<keyword evidence="8 12" id="KW-1015">Disulfide bond</keyword>
<evidence type="ECO:0000256" key="10">
    <source>
        <dbReference type="ARBA" id="ARBA00023235"/>
    </source>
</evidence>
<dbReference type="PROSITE" id="PS51352">
    <property type="entry name" value="THIOREDOXIN_2"/>
    <property type="match status" value="2"/>
</dbReference>
<keyword evidence="9" id="KW-0325">Glycoprotein</keyword>
<organism evidence="16 17">
    <name type="scientific">Spirodela intermedia</name>
    <name type="common">Intermediate duckweed</name>
    <dbReference type="NCBI Taxonomy" id="51605"/>
    <lineage>
        <taxon>Eukaryota</taxon>
        <taxon>Viridiplantae</taxon>
        <taxon>Streptophyta</taxon>
        <taxon>Embryophyta</taxon>
        <taxon>Tracheophyta</taxon>
        <taxon>Spermatophyta</taxon>
        <taxon>Magnoliopsida</taxon>
        <taxon>Liliopsida</taxon>
        <taxon>Araceae</taxon>
        <taxon>Lemnoideae</taxon>
        <taxon>Spirodela</taxon>
    </lineage>
</organism>
<accession>A0A7I8LA51</accession>
<dbReference type="InterPro" id="IPR005792">
    <property type="entry name" value="Prot_disulphide_isomerase"/>
</dbReference>
<evidence type="ECO:0000313" key="16">
    <source>
        <dbReference type="EMBL" id="CAA7406730.1"/>
    </source>
</evidence>
<dbReference type="GO" id="GO:0006457">
    <property type="term" value="P:protein folding"/>
    <property type="evidence" value="ECO:0007669"/>
    <property type="project" value="TreeGrafter"/>
</dbReference>
<keyword evidence="10 14" id="KW-0413">Isomerase</keyword>
<dbReference type="GO" id="GO:0005788">
    <property type="term" value="C:endoplasmic reticulum lumen"/>
    <property type="evidence" value="ECO:0007669"/>
    <property type="project" value="UniProtKB-SubCell"/>
</dbReference>
<evidence type="ECO:0000259" key="15">
    <source>
        <dbReference type="PROSITE" id="PS51352"/>
    </source>
</evidence>
<dbReference type="SUPFAM" id="SSF52833">
    <property type="entry name" value="Thioredoxin-like"/>
    <property type="match status" value="4"/>
</dbReference>
<evidence type="ECO:0000256" key="11">
    <source>
        <dbReference type="ARBA" id="ARBA00023284"/>
    </source>
</evidence>
<evidence type="ECO:0000313" key="17">
    <source>
        <dbReference type="Proteomes" id="UP000663760"/>
    </source>
</evidence>
<dbReference type="PROSITE" id="PS00194">
    <property type="entry name" value="THIOREDOXIN_1"/>
    <property type="match status" value="2"/>
</dbReference>
<evidence type="ECO:0000256" key="13">
    <source>
        <dbReference type="RuleBase" id="RU004208"/>
    </source>
</evidence>
<dbReference type="Pfam" id="PF13848">
    <property type="entry name" value="Thioredoxin_6"/>
    <property type="match status" value="1"/>
</dbReference>
<evidence type="ECO:0000256" key="5">
    <source>
        <dbReference type="ARBA" id="ARBA00022729"/>
    </source>
</evidence>
<comment type="catalytic activity">
    <reaction evidence="1 14">
        <text>Catalyzes the rearrangement of -S-S- bonds in proteins.</text>
        <dbReference type="EC" id="5.3.4.1"/>
    </reaction>
</comment>
<gene>
    <name evidence="16" type="ORF">SI8410_13017408</name>
</gene>
<dbReference type="Gene3D" id="3.40.30.10">
    <property type="entry name" value="Glutaredoxin"/>
    <property type="match status" value="4"/>
</dbReference>
<dbReference type="CDD" id="cd02995">
    <property type="entry name" value="PDI_a_PDI_a'_C"/>
    <property type="match status" value="1"/>
</dbReference>
<evidence type="ECO:0000256" key="8">
    <source>
        <dbReference type="ARBA" id="ARBA00023157"/>
    </source>
</evidence>